<protein>
    <recommendedName>
        <fullName evidence="4">DUF4012 domain-containing protein</fullName>
    </recommendedName>
</protein>
<dbReference type="EMBL" id="MFEG01000061">
    <property type="protein sequence ID" value="OGE74532.1"/>
    <property type="molecule type" value="Genomic_DNA"/>
</dbReference>
<sequence length="670" mass="74759">MVVRAKKNLPRSRPSIDGVNQVSFRDMVAERLADLRERVGHRYARPRPRQISALFAILASVLVAVFFTLNFFGTGIPAGKRILGVATQSLDTLSERDLDAGFADLEAVVAEVERSQNDLQAVLQTLPLGIDAAGLTEVSQNLLGAAARAREGLKVFSEARLVWDVEQNSSDRGFFENLRESRSHFVEAESQIEAARSALAAVRSEFLPGGPRRMFESFIAVLDSARRGVGELLDFQAMLLNLLGGEEKTYLLLFQNNNEVRASGGFLGTYGVLQFENGGFKIVRIETVYNLDGQLKEKIAAPGPLQRQVTTHWGLRDSNWFVDFPSSARKILDFFEKESGIAADGVIIFTPDLFERLLAISGEIPMPEYGVTLDAENFRDTVQYQTSIAYDRVLNQPKQFLADFAPRLLARLRELDATDWLKATGILRDAIEQRHLMMFAVDRGTQGQIAEFGLSGEILPTEGDFQAIYNSNVGGGKTDVDIRTALDRQVTVLSDGTAIVNLKITRRHEGYEEQYFPRNINFMRVLVPLNSRLLAASGFDEQELLPSYSVDALTDPDLAMWDAAITRDEATGMYVGQEAGYTFFANWQELMPGEEKTVELTYEVALPRPGFYSLLLQKQPGAPPLDFHMSINYLPGEIAYTVPDTFESFERQLELREIIDRDAFYGVVGK</sequence>
<accession>A0A1F5NAE9</accession>
<proteinExistence type="predicted"/>
<keyword evidence="1" id="KW-0472">Membrane</keyword>
<gene>
    <name evidence="2" type="ORF">A3K06_02185</name>
</gene>
<keyword evidence="1" id="KW-1133">Transmembrane helix</keyword>
<evidence type="ECO:0000313" key="3">
    <source>
        <dbReference type="Proteomes" id="UP000176547"/>
    </source>
</evidence>
<comment type="caution">
    <text evidence="2">The sequence shown here is derived from an EMBL/GenBank/DDBJ whole genome shotgun (WGS) entry which is preliminary data.</text>
</comment>
<evidence type="ECO:0000313" key="2">
    <source>
        <dbReference type="EMBL" id="OGE74532.1"/>
    </source>
</evidence>
<organism evidence="2 3">
    <name type="scientific">Candidatus Doudnabacteria bacterium RIFCSPHIGHO2_01_52_17</name>
    <dbReference type="NCBI Taxonomy" id="1817820"/>
    <lineage>
        <taxon>Bacteria</taxon>
        <taxon>Candidatus Doudnaibacteriota</taxon>
    </lineage>
</organism>
<feature type="transmembrane region" description="Helical" evidence="1">
    <location>
        <begin position="51"/>
        <end position="72"/>
    </location>
</feature>
<evidence type="ECO:0008006" key="4">
    <source>
        <dbReference type="Google" id="ProtNLM"/>
    </source>
</evidence>
<reference evidence="2 3" key="1">
    <citation type="journal article" date="2016" name="Nat. Commun.">
        <title>Thousands of microbial genomes shed light on interconnected biogeochemical processes in an aquifer system.</title>
        <authorList>
            <person name="Anantharaman K."/>
            <person name="Brown C.T."/>
            <person name="Hug L.A."/>
            <person name="Sharon I."/>
            <person name="Castelle C.J."/>
            <person name="Probst A.J."/>
            <person name="Thomas B.C."/>
            <person name="Singh A."/>
            <person name="Wilkins M.J."/>
            <person name="Karaoz U."/>
            <person name="Brodie E.L."/>
            <person name="Williams K.H."/>
            <person name="Hubbard S.S."/>
            <person name="Banfield J.F."/>
        </authorList>
    </citation>
    <scope>NUCLEOTIDE SEQUENCE [LARGE SCALE GENOMIC DNA]</scope>
</reference>
<dbReference type="Pfam" id="PF13196">
    <property type="entry name" value="DUF4012"/>
    <property type="match status" value="1"/>
</dbReference>
<dbReference type="InterPro" id="IPR025101">
    <property type="entry name" value="DUF4012"/>
</dbReference>
<dbReference type="Proteomes" id="UP000176547">
    <property type="component" value="Unassembled WGS sequence"/>
</dbReference>
<evidence type="ECO:0000256" key="1">
    <source>
        <dbReference type="SAM" id="Phobius"/>
    </source>
</evidence>
<name>A0A1F5NAE9_9BACT</name>
<keyword evidence="1" id="KW-0812">Transmembrane</keyword>
<dbReference type="AlphaFoldDB" id="A0A1F5NAE9"/>